<dbReference type="PANTHER" id="PTHR37950">
    <property type="entry name" value="4-HYDROXYPHENYLACETATE CATABOLISM PROTEIN"/>
    <property type="match status" value="1"/>
</dbReference>
<gene>
    <name evidence="1" type="ORF">ACFPN1_01410</name>
</gene>
<dbReference type="RefSeq" id="WP_386752355.1">
    <property type="nucleotide sequence ID" value="NZ_JBHSNM010000001.1"/>
</dbReference>
<keyword evidence="2" id="KW-1185">Reference proteome</keyword>
<evidence type="ECO:0000313" key="1">
    <source>
        <dbReference type="EMBL" id="MFC5568720.1"/>
    </source>
</evidence>
<accession>A0ABW0SIG1</accession>
<dbReference type="CDD" id="cd00580">
    <property type="entry name" value="CHMI"/>
    <property type="match status" value="1"/>
</dbReference>
<evidence type="ECO:0000313" key="2">
    <source>
        <dbReference type="Proteomes" id="UP001596036"/>
    </source>
</evidence>
<dbReference type="PANTHER" id="PTHR37950:SF1">
    <property type="entry name" value="4-HYDROXYPHENYLACETATE CATABOLISM PROTEIN"/>
    <property type="match status" value="1"/>
</dbReference>
<dbReference type="InterPro" id="IPR014347">
    <property type="entry name" value="Tautomerase/MIF_sf"/>
</dbReference>
<dbReference type="EMBL" id="JBHSNM010000001">
    <property type="protein sequence ID" value="MFC5568720.1"/>
    <property type="molecule type" value="Genomic_DNA"/>
</dbReference>
<reference evidence="2" key="1">
    <citation type="journal article" date="2019" name="Int. J. Syst. Evol. Microbiol.">
        <title>The Global Catalogue of Microorganisms (GCM) 10K type strain sequencing project: providing services to taxonomists for standard genome sequencing and annotation.</title>
        <authorList>
            <consortium name="The Broad Institute Genomics Platform"/>
            <consortium name="The Broad Institute Genome Sequencing Center for Infectious Disease"/>
            <person name="Wu L."/>
            <person name="Ma J."/>
        </authorList>
    </citation>
    <scope>NUCLEOTIDE SEQUENCE [LARGE SCALE GENOMIC DNA]</scope>
    <source>
        <strain evidence="2">KACC 11407</strain>
    </source>
</reference>
<dbReference type="Proteomes" id="UP001596036">
    <property type="component" value="Unassembled WGS sequence"/>
</dbReference>
<dbReference type="InterPro" id="IPR004220">
    <property type="entry name" value="5-COMe_2-OHmuconate_Isoase"/>
</dbReference>
<name>A0ABW0SIG1_9GAMM</name>
<organism evidence="1 2">
    <name type="scientific">Lysobacter yangpyeongensis</name>
    <dbReference type="NCBI Taxonomy" id="346182"/>
    <lineage>
        <taxon>Bacteria</taxon>
        <taxon>Pseudomonadati</taxon>
        <taxon>Pseudomonadota</taxon>
        <taxon>Gammaproteobacteria</taxon>
        <taxon>Lysobacterales</taxon>
        <taxon>Lysobacteraceae</taxon>
        <taxon>Lysobacter</taxon>
    </lineage>
</organism>
<dbReference type="Gene3D" id="3.30.429.10">
    <property type="entry name" value="Macrophage Migration Inhibitory Factor"/>
    <property type="match status" value="1"/>
</dbReference>
<dbReference type="Pfam" id="PF02962">
    <property type="entry name" value="CHMI"/>
    <property type="match status" value="1"/>
</dbReference>
<protein>
    <submittedName>
        <fullName evidence="1">5-carboxymethyl-2-hydroxymuconate Delta-isomerase</fullName>
    </submittedName>
</protein>
<proteinExistence type="predicted"/>
<dbReference type="SUPFAM" id="SSF55331">
    <property type="entry name" value="Tautomerase/MIF"/>
    <property type="match status" value="1"/>
</dbReference>
<comment type="caution">
    <text evidence="1">The sequence shown here is derived from an EMBL/GenBank/DDBJ whole genome shotgun (WGS) entry which is preliminary data.</text>
</comment>
<sequence length="116" mass="12952">MPHFVVECSRSILQYQPEEAILQRLHEAAVASGLFDEHDIKVRVHPYAVQSVGGSARDFIHVFASIMEGRSVAQRADLSRRLVETLVAMFPQVAYIAANISEFEKATYCNRAMLGS</sequence>